<proteinExistence type="predicted"/>
<protein>
    <submittedName>
        <fullName evidence="2">Uncharacterized protein</fullName>
    </submittedName>
</protein>
<keyword evidence="1" id="KW-1133">Transmembrane helix</keyword>
<keyword evidence="1" id="KW-0472">Membrane</keyword>
<gene>
    <name evidence="2" type="ORF">E3N88_00748</name>
</gene>
<comment type="caution">
    <text evidence="2">The sequence shown here is derived from an EMBL/GenBank/DDBJ whole genome shotgun (WGS) entry which is preliminary data.</text>
</comment>
<dbReference type="EMBL" id="SZYD01000001">
    <property type="protein sequence ID" value="KAD7477612.1"/>
    <property type="molecule type" value="Genomic_DNA"/>
</dbReference>
<name>A0A5N6PZA6_9ASTR</name>
<evidence type="ECO:0000313" key="2">
    <source>
        <dbReference type="EMBL" id="KAD7477612.1"/>
    </source>
</evidence>
<reference evidence="2 3" key="1">
    <citation type="submission" date="2019-05" db="EMBL/GenBank/DDBJ databases">
        <title>Mikania micrantha, genome provides insights into the molecular mechanism of rapid growth.</title>
        <authorList>
            <person name="Liu B."/>
        </authorList>
    </citation>
    <scope>NUCLEOTIDE SEQUENCE [LARGE SCALE GENOMIC DNA]</scope>
    <source>
        <strain evidence="2">NLD-2019</strain>
        <tissue evidence="2">Leaf</tissue>
    </source>
</reference>
<dbReference type="AlphaFoldDB" id="A0A5N6PZA6"/>
<organism evidence="2 3">
    <name type="scientific">Mikania micrantha</name>
    <name type="common">bitter vine</name>
    <dbReference type="NCBI Taxonomy" id="192012"/>
    <lineage>
        <taxon>Eukaryota</taxon>
        <taxon>Viridiplantae</taxon>
        <taxon>Streptophyta</taxon>
        <taxon>Embryophyta</taxon>
        <taxon>Tracheophyta</taxon>
        <taxon>Spermatophyta</taxon>
        <taxon>Magnoliopsida</taxon>
        <taxon>eudicotyledons</taxon>
        <taxon>Gunneridae</taxon>
        <taxon>Pentapetalae</taxon>
        <taxon>asterids</taxon>
        <taxon>campanulids</taxon>
        <taxon>Asterales</taxon>
        <taxon>Asteraceae</taxon>
        <taxon>Asteroideae</taxon>
        <taxon>Heliantheae alliance</taxon>
        <taxon>Eupatorieae</taxon>
        <taxon>Mikania</taxon>
    </lineage>
</organism>
<keyword evidence="3" id="KW-1185">Reference proteome</keyword>
<evidence type="ECO:0000313" key="3">
    <source>
        <dbReference type="Proteomes" id="UP000326396"/>
    </source>
</evidence>
<keyword evidence="1" id="KW-0812">Transmembrane</keyword>
<feature type="transmembrane region" description="Helical" evidence="1">
    <location>
        <begin position="6"/>
        <end position="28"/>
    </location>
</feature>
<dbReference type="OrthoDB" id="784633at2759"/>
<accession>A0A5N6PZA6</accession>
<sequence>MSSNTLAIALIVIFCVSIVALVGAYLYVHHHHRSFRHHSSPAPPICTHDQTPDHCSITDPATKELLYFFYLKPFTPVKPDPPTKNTSGPSPEDQVIDVFKLKEEVEEEVEVEFEVEVESTPDVDFSMKPDAEDAVVVTVDLDDGNMKTVFSTPCDSPRQEAAIIVFSWRPIITEDD</sequence>
<dbReference type="Proteomes" id="UP000326396">
    <property type="component" value="Linkage Group LG1"/>
</dbReference>
<evidence type="ECO:0000256" key="1">
    <source>
        <dbReference type="SAM" id="Phobius"/>
    </source>
</evidence>